<proteinExistence type="predicted"/>
<dbReference type="Proteomes" id="UP000809829">
    <property type="component" value="Unassembled WGS sequence"/>
</dbReference>
<name>A0ABS2QU74_9BACI</name>
<accession>A0ABS2QU74</accession>
<protein>
    <recommendedName>
        <fullName evidence="4">Holin-like toxin</fullName>
    </recommendedName>
</protein>
<gene>
    <name evidence="2" type="ORF">JOC83_001695</name>
</gene>
<dbReference type="InterPro" id="IPR031616">
    <property type="entry name" value="BsrE-like"/>
</dbReference>
<evidence type="ECO:0008006" key="4">
    <source>
        <dbReference type="Google" id="ProtNLM"/>
    </source>
</evidence>
<keyword evidence="3" id="KW-1185">Reference proteome</keyword>
<dbReference type="EMBL" id="JAFBFC010000003">
    <property type="protein sequence ID" value="MBM7702848.1"/>
    <property type="molecule type" value="Genomic_DNA"/>
</dbReference>
<dbReference type="Pfam" id="PF16935">
    <property type="entry name" value="Hol_Tox"/>
    <property type="match status" value="1"/>
</dbReference>
<keyword evidence="1" id="KW-0812">Transmembrane</keyword>
<comment type="caution">
    <text evidence="2">The sequence shown here is derived from an EMBL/GenBank/DDBJ whole genome shotgun (WGS) entry which is preliminary data.</text>
</comment>
<evidence type="ECO:0000313" key="2">
    <source>
        <dbReference type="EMBL" id="MBM7702848.1"/>
    </source>
</evidence>
<feature type="transmembrane region" description="Helical" evidence="1">
    <location>
        <begin position="6"/>
        <end position="26"/>
    </location>
</feature>
<evidence type="ECO:0000313" key="3">
    <source>
        <dbReference type="Proteomes" id="UP000809829"/>
    </source>
</evidence>
<keyword evidence="1" id="KW-1133">Transmembrane helix</keyword>
<reference evidence="2 3" key="1">
    <citation type="submission" date="2021-01" db="EMBL/GenBank/DDBJ databases">
        <title>Genomic Encyclopedia of Type Strains, Phase IV (KMG-IV): sequencing the most valuable type-strain genomes for metagenomic binning, comparative biology and taxonomic classification.</title>
        <authorList>
            <person name="Goeker M."/>
        </authorList>
    </citation>
    <scope>NUCLEOTIDE SEQUENCE [LARGE SCALE GENOMIC DNA]</scope>
    <source>
        <strain evidence="2 3">DSM 104297</strain>
    </source>
</reference>
<evidence type="ECO:0000256" key="1">
    <source>
        <dbReference type="SAM" id="Phobius"/>
    </source>
</evidence>
<organism evidence="2 3">
    <name type="scientific">Priestia iocasae</name>
    <dbReference type="NCBI Taxonomy" id="2291674"/>
    <lineage>
        <taxon>Bacteria</taxon>
        <taxon>Bacillati</taxon>
        <taxon>Bacillota</taxon>
        <taxon>Bacilli</taxon>
        <taxon>Bacillales</taxon>
        <taxon>Bacillaceae</taxon>
        <taxon>Priestia</taxon>
    </lineage>
</organism>
<sequence length="31" mass="3466">MPIMSIAEALSLMISFSMLVIAILSFHKDKK</sequence>
<dbReference type="RefSeq" id="WP_239583430.1">
    <property type="nucleotide sequence ID" value="NZ_JAFBFC010000003.1"/>
</dbReference>
<keyword evidence="1" id="KW-0472">Membrane</keyword>